<dbReference type="Gene3D" id="1.10.132.20">
    <property type="entry name" value="Ribosome-recycling factor"/>
    <property type="match status" value="1"/>
</dbReference>
<keyword evidence="5" id="KW-0963">Cytoplasm</keyword>
<keyword evidence="11" id="KW-1185">Reference proteome</keyword>
<comment type="subcellular location">
    <subcellularLocation>
        <location evidence="2">Cytoplasm</location>
    </subcellularLocation>
</comment>
<feature type="coiled-coil region" evidence="8">
    <location>
        <begin position="227"/>
        <end position="254"/>
    </location>
</feature>
<keyword evidence="8" id="KW-0175">Coiled coil</keyword>
<organism evidence="10 11">
    <name type="scientific">Carex littledalei</name>
    <dbReference type="NCBI Taxonomy" id="544730"/>
    <lineage>
        <taxon>Eukaryota</taxon>
        <taxon>Viridiplantae</taxon>
        <taxon>Streptophyta</taxon>
        <taxon>Embryophyta</taxon>
        <taxon>Tracheophyta</taxon>
        <taxon>Spermatophyta</taxon>
        <taxon>Magnoliopsida</taxon>
        <taxon>Liliopsida</taxon>
        <taxon>Poales</taxon>
        <taxon>Cyperaceae</taxon>
        <taxon>Cyperoideae</taxon>
        <taxon>Cariceae</taxon>
        <taxon>Carex</taxon>
        <taxon>Carex subgen. Euthyceras</taxon>
    </lineage>
</organism>
<dbReference type="GO" id="GO:0006412">
    <property type="term" value="P:translation"/>
    <property type="evidence" value="ECO:0007669"/>
    <property type="project" value="UniProtKB-KW"/>
</dbReference>
<dbReference type="EMBL" id="SWLB01000006">
    <property type="protein sequence ID" value="KAF3337928.1"/>
    <property type="molecule type" value="Genomic_DNA"/>
</dbReference>
<dbReference type="FunFam" id="1.10.132.20:FF:000001">
    <property type="entry name" value="Ribosome-recycling factor"/>
    <property type="match status" value="1"/>
</dbReference>
<name>A0A833RLX7_9POAL</name>
<evidence type="ECO:0000256" key="5">
    <source>
        <dbReference type="ARBA" id="ARBA00022490"/>
    </source>
</evidence>
<feature type="domain" description="Ribosome recycling factor" evidence="9">
    <location>
        <begin position="104"/>
        <end position="263"/>
    </location>
</feature>
<evidence type="ECO:0000256" key="1">
    <source>
        <dbReference type="ARBA" id="ARBA00002952"/>
    </source>
</evidence>
<evidence type="ECO:0000256" key="2">
    <source>
        <dbReference type="ARBA" id="ARBA00004496"/>
    </source>
</evidence>
<evidence type="ECO:0000313" key="10">
    <source>
        <dbReference type="EMBL" id="KAF3337928.1"/>
    </source>
</evidence>
<accession>A0A833RLX7</accession>
<dbReference type="Pfam" id="PF01765">
    <property type="entry name" value="RRF"/>
    <property type="match status" value="1"/>
</dbReference>
<evidence type="ECO:0000256" key="7">
    <source>
        <dbReference type="ARBA" id="ARBA00032397"/>
    </source>
</evidence>
<dbReference type="InterPro" id="IPR023584">
    <property type="entry name" value="Ribosome_recyc_fac_dom"/>
</dbReference>
<dbReference type="Proteomes" id="UP000623129">
    <property type="component" value="Unassembled WGS sequence"/>
</dbReference>
<keyword evidence="6" id="KW-0648">Protein biosynthesis</keyword>
<dbReference type="OrthoDB" id="407355at2759"/>
<comment type="function">
    <text evidence="1">Responsible for the release of ribosomes from messenger RNA at the termination of chloroplastic protein biosynthesis.</text>
</comment>
<dbReference type="GO" id="GO:0043023">
    <property type="term" value="F:ribosomal large subunit binding"/>
    <property type="evidence" value="ECO:0007669"/>
    <property type="project" value="TreeGrafter"/>
</dbReference>
<dbReference type="PANTHER" id="PTHR20982:SF3">
    <property type="entry name" value="MITOCHONDRIAL RIBOSOME RECYCLING FACTOR PSEUDO 1"/>
    <property type="match status" value="1"/>
</dbReference>
<dbReference type="SUPFAM" id="SSF55194">
    <property type="entry name" value="Ribosome recycling factor, RRF"/>
    <property type="match status" value="1"/>
</dbReference>
<gene>
    <name evidence="10" type="ORF">FCM35_KLT18515</name>
</gene>
<comment type="similarity">
    <text evidence="3">Belongs to the RRF family.</text>
</comment>
<evidence type="ECO:0000259" key="9">
    <source>
        <dbReference type="Pfam" id="PF01765"/>
    </source>
</evidence>
<dbReference type="Gene3D" id="3.30.1360.40">
    <property type="match status" value="1"/>
</dbReference>
<dbReference type="GO" id="GO:0005739">
    <property type="term" value="C:mitochondrion"/>
    <property type="evidence" value="ECO:0007669"/>
    <property type="project" value="TreeGrafter"/>
</dbReference>
<dbReference type="InterPro" id="IPR002661">
    <property type="entry name" value="Ribosome_recyc_fac"/>
</dbReference>
<evidence type="ECO:0000256" key="6">
    <source>
        <dbReference type="ARBA" id="ARBA00022917"/>
    </source>
</evidence>
<proteinExistence type="inferred from homology"/>
<evidence type="ECO:0000313" key="11">
    <source>
        <dbReference type="Proteomes" id="UP000623129"/>
    </source>
</evidence>
<evidence type="ECO:0000256" key="8">
    <source>
        <dbReference type="SAM" id="Coils"/>
    </source>
</evidence>
<dbReference type="FunFam" id="3.30.1360.40:FF:000001">
    <property type="entry name" value="Ribosome-recycling factor"/>
    <property type="match status" value="1"/>
</dbReference>
<evidence type="ECO:0000256" key="4">
    <source>
        <dbReference type="ARBA" id="ARBA00014063"/>
    </source>
</evidence>
<evidence type="ECO:0000256" key="3">
    <source>
        <dbReference type="ARBA" id="ARBA00005912"/>
    </source>
</evidence>
<dbReference type="InterPro" id="IPR036191">
    <property type="entry name" value="RRF_sf"/>
</dbReference>
<dbReference type="AlphaFoldDB" id="A0A833RLX7"/>
<comment type="caution">
    <text evidence="10">The sequence shown here is derived from an EMBL/GenBank/DDBJ whole genome shotgun (WGS) entry which is preliminary data.</text>
</comment>
<sequence length="265" mass="28470">MAICLRRALASRGLLSLYGARHFSGLSSLTSLISNSFSDETSRPNPGFNGGLGGFNFSDRRGFAKGRKQKEQDEGDTVQAVATIGPAVKSAATSQMEAAVVALARELSKLRTGRAQAGMLDHIIVDSGGVKVALNRVAVVSVIDPQTLSVTPYDPSSIKSVEHAIISSPLGINPRVDGQRVIVPIPRLTKESVQALCKLVAKSAEDMKQSIRRARQKALDTIKKSASSMSKDDVKRLEKEVDEITKKFTKSADDMCKAKEKEISS</sequence>
<reference evidence="10" key="1">
    <citation type="submission" date="2020-01" db="EMBL/GenBank/DDBJ databases">
        <title>Genome sequence of Kobresia littledalei, the first chromosome-level genome in the family Cyperaceae.</title>
        <authorList>
            <person name="Qu G."/>
        </authorList>
    </citation>
    <scope>NUCLEOTIDE SEQUENCE</scope>
    <source>
        <strain evidence="10">C.B.Clarke</strain>
        <tissue evidence="10">Leaf</tissue>
    </source>
</reference>
<protein>
    <recommendedName>
        <fullName evidence="4">Ribosome-recycling factor, chloroplastic</fullName>
    </recommendedName>
    <alternativeName>
        <fullName evidence="7">Ribosome-releasing factor, chloroplastic</fullName>
    </alternativeName>
</protein>
<dbReference type="PANTHER" id="PTHR20982">
    <property type="entry name" value="RIBOSOME RECYCLING FACTOR"/>
    <property type="match status" value="1"/>
</dbReference>